<dbReference type="InterPro" id="IPR017900">
    <property type="entry name" value="4Fe4S_Fe_S_CS"/>
</dbReference>
<dbReference type="InterPro" id="IPR017896">
    <property type="entry name" value="4Fe4S_Fe-S-bd"/>
</dbReference>
<dbReference type="EMBL" id="DVMO01000146">
    <property type="protein sequence ID" value="HIU28559.1"/>
    <property type="molecule type" value="Genomic_DNA"/>
</dbReference>
<evidence type="ECO:0000259" key="5">
    <source>
        <dbReference type="PROSITE" id="PS51379"/>
    </source>
</evidence>
<reference evidence="6" key="2">
    <citation type="journal article" date="2021" name="PeerJ">
        <title>Extensive microbial diversity within the chicken gut microbiome revealed by metagenomics and culture.</title>
        <authorList>
            <person name="Gilroy R."/>
            <person name="Ravi A."/>
            <person name="Getino M."/>
            <person name="Pursley I."/>
            <person name="Horton D.L."/>
            <person name="Alikhan N.F."/>
            <person name="Baker D."/>
            <person name="Gharbi K."/>
            <person name="Hall N."/>
            <person name="Watson M."/>
            <person name="Adriaenssens E.M."/>
            <person name="Foster-Nyarko E."/>
            <person name="Jarju S."/>
            <person name="Secka A."/>
            <person name="Antonio M."/>
            <person name="Oren A."/>
            <person name="Chaudhuri R.R."/>
            <person name="La Ragione R."/>
            <person name="Hildebrand F."/>
            <person name="Pallen M.J."/>
        </authorList>
    </citation>
    <scope>NUCLEOTIDE SEQUENCE</scope>
    <source>
        <strain evidence="6">11300</strain>
    </source>
</reference>
<keyword evidence="4" id="KW-0411">Iron-sulfur</keyword>
<dbReference type="GO" id="GO:0046872">
    <property type="term" value="F:metal ion binding"/>
    <property type="evidence" value="ECO:0007669"/>
    <property type="project" value="UniProtKB-KW"/>
</dbReference>
<dbReference type="Gene3D" id="3.30.70.20">
    <property type="match status" value="2"/>
</dbReference>
<evidence type="ECO:0000313" key="6">
    <source>
        <dbReference type="EMBL" id="HIU28559.1"/>
    </source>
</evidence>
<dbReference type="Pfam" id="PF13247">
    <property type="entry name" value="Fer4_11"/>
    <property type="match status" value="1"/>
</dbReference>
<feature type="domain" description="4Fe-4S ferredoxin-type" evidence="5">
    <location>
        <begin position="4"/>
        <end position="34"/>
    </location>
</feature>
<evidence type="ECO:0000313" key="7">
    <source>
        <dbReference type="Proteomes" id="UP000824091"/>
    </source>
</evidence>
<evidence type="ECO:0000256" key="3">
    <source>
        <dbReference type="ARBA" id="ARBA00023004"/>
    </source>
</evidence>
<feature type="domain" description="4Fe-4S ferredoxin-type" evidence="5">
    <location>
        <begin position="38"/>
        <end position="72"/>
    </location>
</feature>
<dbReference type="PANTHER" id="PTHR43177:SF3">
    <property type="entry name" value="PROTEIN NRFC HOMOLOG"/>
    <property type="match status" value="1"/>
</dbReference>
<proteinExistence type="predicted"/>
<dbReference type="GO" id="GO:0051539">
    <property type="term" value="F:4 iron, 4 sulfur cluster binding"/>
    <property type="evidence" value="ECO:0007669"/>
    <property type="project" value="UniProtKB-KW"/>
</dbReference>
<dbReference type="PROSITE" id="PS00198">
    <property type="entry name" value="4FE4S_FER_1"/>
    <property type="match status" value="1"/>
</dbReference>
<dbReference type="InterPro" id="IPR050954">
    <property type="entry name" value="ET_IronSulfur_Cluster-Binding"/>
</dbReference>
<reference evidence="6" key="1">
    <citation type="submission" date="2020-10" db="EMBL/GenBank/DDBJ databases">
        <authorList>
            <person name="Gilroy R."/>
        </authorList>
    </citation>
    <scope>NUCLEOTIDE SEQUENCE</scope>
    <source>
        <strain evidence="6">11300</strain>
    </source>
</reference>
<dbReference type="PANTHER" id="PTHR43177">
    <property type="entry name" value="PROTEIN NRFC"/>
    <property type="match status" value="1"/>
</dbReference>
<feature type="domain" description="4Fe-4S ferredoxin-type" evidence="5">
    <location>
        <begin position="73"/>
        <end position="102"/>
    </location>
</feature>
<evidence type="ECO:0000256" key="4">
    <source>
        <dbReference type="ARBA" id="ARBA00023014"/>
    </source>
</evidence>
<name>A0A9D1I5S9_9FIRM</name>
<keyword evidence="3" id="KW-0408">Iron</keyword>
<dbReference type="Pfam" id="PF12800">
    <property type="entry name" value="Fer4_4"/>
    <property type="match status" value="1"/>
</dbReference>
<accession>A0A9D1I5S9</accession>
<comment type="caution">
    <text evidence="6">The sequence shown here is derived from an EMBL/GenBank/DDBJ whole genome shotgun (WGS) entry which is preliminary data.</text>
</comment>
<dbReference type="PROSITE" id="PS51379">
    <property type="entry name" value="4FE4S_FER_2"/>
    <property type="match status" value="3"/>
</dbReference>
<keyword evidence="2" id="KW-0479">Metal-binding</keyword>
<sequence length="183" mass="19612">MNKLGFSYNMNTCAACGSCQVACKESHGLKPEEFFRRVSLLMEGPYSGSCNHCEDPACVNACPTGAMYRSADGTIQHDDGRCIGCGSCMWNCPYGAISFSKTKGVTQKCDSCVQRRTLGLEPLCVAACPTGSLKFGPVENVSADMSFLPDPSVTHPVLNITPSSRYLRINSNDGGITEEADNE</sequence>
<gene>
    <name evidence="6" type="ORF">IAD16_09330</name>
</gene>
<dbReference type="AlphaFoldDB" id="A0A9D1I5S9"/>
<keyword evidence="1" id="KW-0004">4Fe-4S</keyword>
<dbReference type="CDD" id="cd16371">
    <property type="entry name" value="DMSOR_beta_like"/>
    <property type="match status" value="1"/>
</dbReference>
<organism evidence="6 7">
    <name type="scientific">Candidatus Fimisoma avicola</name>
    <dbReference type="NCBI Taxonomy" id="2840826"/>
    <lineage>
        <taxon>Bacteria</taxon>
        <taxon>Bacillati</taxon>
        <taxon>Bacillota</taxon>
        <taxon>Clostridia</taxon>
        <taxon>Eubacteriales</taxon>
        <taxon>Candidatus Fimisoma</taxon>
    </lineage>
</organism>
<protein>
    <submittedName>
        <fullName evidence="6">4Fe-4S dicluster domain-containing protein</fullName>
    </submittedName>
</protein>
<dbReference type="Proteomes" id="UP000824091">
    <property type="component" value="Unassembled WGS sequence"/>
</dbReference>
<evidence type="ECO:0000256" key="1">
    <source>
        <dbReference type="ARBA" id="ARBA00022485"/>
    </source>
</evidence>
<dbReference type="SUPFAM" id="SSF54862">
    <property type="entry name" value="4Fe-4S ferredoxins"/>
    <property type="match status" value="1"/>
</dbReference>
<evidence type="ECO:0000256" key="2">
    <source>
        <dbReference type="ARBA" id="ARBA00022723"/>
    </source>
</evidence>